<reference evidence="7" key="1">
    <citation type="submission" date="2020-01" db="EMBL/GenBank/DDBJ databases">
        <authorList>
            <person name="Mishra B."/>
        </authorList>
    </citation>
    <scope>NUCLEOTIDE SEQUENCE [LARGE SCALE GENOMIC DNA]</scope>
</reference>
<accession>A0A6D2JAI9</accession>
<feature type="region of interest" description="Disordered" evidence="6">
    <location>
        <begin position="1"/>
        <end position="61"/>
    </location>
</feature>
<feature type="region of interest" description="Disordered" evidence="6">
    <location>
        <begin position="120"/>
        <end position="139"/>
    </location>
</feature>
<evidence type="ECO:0000256" key="6">
    <source>
        <dbReference type="SAM" id="MobiDB-lite"/>
    </source>
</evidence>
<evidence type="ECO:0000256" key="5">
    <source>
        <dbReference type="ARBA" id="ARBA00023242"/>
    </source>
</evidence>
<dbReference type="CDD" id="cd10017">
    <property type="entry name" value="B3_DNA"/>
    <property type="match status" value="1"/>
</dbReference>
<proteinExistence type="predicted"/>
<evidence type="ECO:0000256" key="1">
    <source>
        <dbReference type="ARBA" id="ARBA00004123"/>
    </source>
</evidence>
<evidence type="ECO:0000256" key="4">
    <source>
        <dbReference type="ARBA" id="ARBA00023163"/>
    </source>
</evidence>
<evidence type="ECO:0000256" key="2">
    <source>
        <dbReference type="ARBA" id="ARBA00023015"/>
    </source>
</evidence>
<dbReference type="EMBL" id="CACVBM020001167">
    <property type="protein sequence ID" value="CAA7036968.1"/>
    <property type="molecule type" value="Genomic_DNA"/>
</dbReference>
<comment type="caution">
    <text evidence="7">The sequence shown here is derived from an EMBL/GenBank/DDBJ whole genome shotgun (WGS) entry which is preliminary data.</text>
</comment>
<keyword evidence="4" id="KW-0804">Transcription</keyword>
<dbReference type="Proteomes" id="UP000467841">
    <property type="component" value="Unassembled WGS sequence"/>
</dbReference>
<feature type="region of interest" description="Disordered" evidence="6">
    <location>
        <begin position="216"/>
        <end position="243"/>
    </location>
</feature>
<dbReference type="GO" id="GO:0003677">
    <property type="term" value="F:DNA binding"/>
    <property type="evidence" value="ECO:0007669"/>
    <property type="project" value="UniProtKB-KW"/>
</dbReference>
<organism evidence="7 8">
    <name type="scientific">Microthlaspi erraticum</name>
    <dbReference type="NCBI Taxonomy" id="1685480"/>
    <lineage>
        <taxon>Eukaryota</taxon>
        <taxon>Viridiplantae</taxon>
        <taxon>Streptophyta</taxon>
        <taxon>Embryophyta</taxon>
        <taxon>Tracheophyta</taxon>
        <taxon>Spermatophyta</taxon>
        <taxon>Magnoliopsida</taxon>
        <taxon>eudicotyledons</taxon>
        <taxon>Gunneridae</taxon>
        <taxon>Pentapetalae</taxon>
        <taxon>rosids</taxon>
        <taxon>malvids</taxon>
        <taxon>Brassicales</taxon>
        <taxon>Brassicaceae</taxon>
        <taxon>Coluteocarpeae</taxon>
        <taxon>Microthlaspi</taxon>
    </lineage>
</organism>
<dbReference type="InterPro" id="IPR015300">
    <property type="entry name" value="DNA-bd_pseudobarrel_sf"/>
</dbReference>
<dbReference type="OrthoDB" id="1060471at2759"/>
<gene>
    <name evidence="7" type="ORF">MERR_LOCUS24203</name>
</gene>
<feature type="compositionally biased region" description="Polar residues" evidence="6">
    <location>
        <begin position="7"/>
        <end position="30"/>
    </location>
</feature>
<feature type="compositionally biased region" description="Polar residues" evidence="6">
    <location>
        <begin position="44"/>
        <end position="60"/>
    </location>
</feature>
<dbReference type="InterPro" id="IPR003340">
    <property type="entry name" value="B3_DNA-bd"/>
</dbReference>
<dbReference type="PANTHER" id="PTHR34269">
    <property type="entry name" value="TRANSCRIPTION FACTOR B3-DOMAIN FAMILY-RELATED"/>
    <property type="match status" value="1"/>
</dbReference>
<evidence type="ECO:0008006" key="9">
    <source>
        <dbReference type="Google" id="ProtNLM"/>
    </source>
</evidence>
<keyword evidence="8" id="KW-1185">Reference proteome</keyword>
<sequence>MEKRRASMSQEPPETPQEISLSPYNETEMSISDIPLPPAKRIRTSISQQPRETTRDSSLFPSKKETELTLFGFPMNPPGYNNQAIMRQEPRETTDQDSSISPSMETGLLLFGVSMTPVENSQEPLTDVPMSPAKSLSSKPRHIPNEYLFLPPKELEIGMSLSSASPMDTDEDLMMKNKTNCLDEDPLNGIVSTAFCLHDETWPCGNREYPKVTCVPREDETTEQEEPRNVKELSKEQEEPEERDPWVIKKKLSKIDVCNRVNLSVYGVERHILRHLFKYEQKRVLEGDGIMVNVYDDDTHTSHKLRLRKWSFNETCCLTDRWRTDFVNRRSLKVGDEIGLFWDRFHSTLHFRVVSSAIPKASAEEKK</sequence>
<dbReference type="GO" id="GO:0005634">
    <property type="term" value="C:nucleus"/>
    <property type="evidence" value="ECO:0007669"/>
    <property type="project" value="UniProtKB-SubCell"/>
</dbReference>
<evidence type="ECO:0000313" key="8">
    <source>
        <dbReference type="Proteomes" id="UP000467841"/>
    </source>
</evidence>
<keyword evidence="2" id="KW-0805">Transcription regulation</keyword>
<name>A0A6D2JAI9_9BRAS</name>
<dbReference type="PANTHER" id="PTHR34269:SF11">
    <property type="entry name" value="B3 DOMAIN PROTEIN"/>
    <property type="match status" value="1"/>
</dbReference>
<comment type="subcellular location">
    <subcellularLocation>
        <location evidence="1">Nucleus</location>
    </subcellularLocation>
</comment>
<dbReference type="AlphaFoldDB" id="A0A6D2JAI9"/>
<evidence type="ECO:0000256" key="3">
    <source>
        <dbReference type="ARBA" id="ARBA00023125"/>
    </source>
</evidence>
<dbReference type="Gene3D" id="2.40.330.10">
    <property type="entry name" value="DNA-binding pseudobarrel domain"/>
    <property type="match status" value="1"/>
</dbReference>
<evidence type="ECO:0000313" key="7">
    <source>
        <dbReference type="EMBL" id="CAA7036968.1"/>
    </source>
</evidence>
<feature type="compositionally biased region" description="Basic and acidic residues" evidence="6">
    <location>
        <begin position="225"/>
        <end position="243"/>
    </location>
</feature>
<dbReference type="InterPro" id="IPR051442">
    <property type="entry name" value="B3_domain"/>
</dbReference>
<keyword evidence="3" id="KW-0238">DNA-binding</keyword>
<keyword evidence="5" id="KW-0539">Nucleus</keyword>
<dbReference type="SUPFAM" id="SSF101936">
    <property type="entry name" value="DNA-binding pseudobarrel domain"/>
    <property type="match status" value="1"/>
</dbReference>
<protein>
    <recommendedName>
        <fullName evidence="9">TF-B3 domain-containing protein</fullName>
    </recommendedName>
</protein>